<keyword evidence="2" id="KW-0479">Metal-binding</keyword>
<dbReference type="Pfam" id="PF01327">
    <property type="entry name" value="Pep_deformylase"/>
    <property type="match status" value="1"/>
</dbReference>
<comment type="function">
    <text evidence="2">Removes the formyl group from the N-terminal Met of newly synthesized proteins. Requires at least a dipeptide for an efficient rate of reaction. N-terminal L-methionine is a prerequisite for activity but the enzyme has broad specificity at other positions.</text>
</comment>
<dbReference type="PIRSF" id="PIRSF004749">
    <property type="entry name" value="Pep_def"/>
    <property type="match status" value="1"/>
</dbReference>
<dbReference type="HAMAP" id="MF_00163">
    <property type="entry name" value="Pep_deformylase"/>
    <property type="match status" value="1"/>
</dbReference>
<dbReference type="SUPFAM" id="SSF56420">
    <property type="entry name" value="Peptide deformylase"/>
    <property type="match status" value="1"/>
</dbReference>
<comment type="cofactor">
    <cofactor evidence="2">
        <name>Fe(2+)</name>
        <dbReference type="ChEBI" id="CHEBI:29033"/>
    </cofactor>
    <text evidence="2">Binds 1 Fe(2+) ion.</text>
</comment>
<keyword evidence="2" id="KW-0378">Hydrolase</keyword>
<feature type="binding site" evidence="2">
    <location>
        <position position="135"/>
    </location>
    <ligand>
        <name>Fe cation</name>
        <dbReference type="ChEBI" id="CHEBI:24875"/>
    </ligand>
</feature>
<dbReference type="InterPro" id="IPR036821">
    <property type="entry name" value="Peptide_deformylase_sf"/>
</dbReference>
<feature type="binding site" evidence="2">
    <location>
        <position position="139"/>
    </location>
    <ligand>
        <name>Fe cation</name>
        <dbReference type="ChEBI" id="CHEBI:24875"/>
    </ligand>
</feature>
<dbReference type="GO" id="GO:0042586">
    <property type="term" value="F:peptide deformylase activity"/>
    <property type="evidence" value="ECO:0007669"/>
    <property type="project" value="UniProtKB-UniRule"/>
</dbReference>
<evidence type="ECO:0000313" key="4">
    <source>
        <dbReference type="Proteomes" id="UP000177690"/>
    </source>
</evidence>
<dbReference type="InterPro" id="IPR023635">
    <property type="entry name" value="Peptide_deformylase"/>
</dbReference>
<dbReference type="Gene3D" id="3.90.45.10">
    <property type="entry name" value="Peptide deformylase"/>
    <property type="match status" value="1"/>
</dbReference>
<protein>
    <recommendedName>
        <fullName evidence="2">Peptide deformylase</fullName>
        <shortName evidence="2">PDF</shortName>
        <ecNumber evidence="2">3.5.1.88</ecNumber>
    </recommendedName>
    <alternativeName>
        <fullName evidence="2">Polypeptide deformylase</fullName>
    </alternativeName>
</protein>
<evidence type="ECO:0000313" key="3">
    <source>
        <dbReference type="EMBL" id="OGY66666.1"/>
    </source>
</evidence>
<dbReference type="GO" id="GO:0046872">
    <property type="term" value="F:metal ion binding"/>
    <property type="evidence" value="ECO:0007669"/>
    <property type="project" value="UniProtKB-KW"/>
</dbReference>
<comment type="similarity">
    <text evidence="1 2">Belongs to the polypeptide deformylase family.</text>
</comment>
<gene>
    <name evidence="2" type="primary">def</name>
    <name evidence="3" type="ORF">A3I24_03850</name>
</gene>
<dbReference type="NCBIfam" id="TIGR00079">
    <property type="entry name" value="pept_deformyl"/>
    <property type="match status" value="1"/>
</dbReference>
<proteinExistence type="inferred from homology"/>
<comment type="catalytic activity">
    <reaction evidence="2">
        <text>N-terminal N-formyl-L-methionyl-[peptide] + H2O = N-terminal L-methionyl-[peptide] + formate</text>
        <dbReference type="Rhea" id="RHEA:24420"/>
        <dbReference type="Rhea" id="RHEA-COMP:10639"/>
        <dbReference type="Rhea" id="RHEA-COMP:10640"/>
        <dbReference type="ChEBI" id="CHEBI:15377"/>
        <dbReference type="ChEBI" id="CHEBI:15740"/>
        <dbReference type="ChEBI" id="CHEBI:49298"/>
        <dbReference type="ChEBI" id="CHEBI:64731"/>
        <dbReference type="EC" id="3.5.1.88"/>
    </reaction>
</comment>
<dbReference type="AlphaFoldDB" id="A0A1G1ZR50"/>
<dbReference type="PANTHER" id="PTHR10458">
    <property type="entry name" value="PEPTIDE DEFORMYLASE"/>
    <property type="match status" value="1"/>
</dbReference>
<dbReference type="EMBL" id="MHJL01000038">
    <property type="protein sequence ID" value="OGY66666.1"/>
    <property type="molecule type" value="Genomic_DNA"/>
</dbReference>
<dbReference type="CDD" id="cd00487">
    <property type="entry name" value="Pep_deformylase"/>
    <property type="match status" value="1"/>
</dbReference>
<dbReference type="STRING" id="1798409.A3I24_03850"/>
<dbReference type="GO" id="GO:0006412">
    <property type="term" value="P:translation"/>
    <property type="evidence" value="ECO:0007669"/>
    <property type="project" value="UniProtKB-UniRule"/>
</dbReference>
<keyword evidence="2" id="KW-0648">Protein biosynthesis</keyword>
<reference evidence="3 4" key="1">
    <citation type="journal article" date="2016" name="Nat. Commun.">
        <title>Thousands of microbial genomes shed light on interconnected biogeochemical processes in an aquifer system.</title>
        <authorList>
            <person name="Anantharaman K."/>
            <person name="Brown C.T."/>
            <person name="Hug L.A."/>
            <person name="Sharon I."/>
            <person name="Castelle C.J."/>
            <person name="Probst A.J."/>
            <person name="Thomas B.C."/>
            <person name="Singh A."/>
            <person name="Wilkins M.J."/>
            <person name="Karaoz U."/>
            <person name="Brodie E.L."/>
            <person name="Williams K.H."/>
            <person name="Hubbard S.S."/>
            <person name="Banfield J.F."/>
        </authorList>
    </citation>
    <scope>NUCLEOTIDE SEQUENCE [LARGE SCALE GENOMIC DNA]</scope>
</reference>
<dbReference type="NCBIfam" id="NF001159">
    <property type="entry name" value="PRK00150.1-3"/>
    <property type="match status" value="1"/>
</dbReference>
<keyword evidence="2" id="KW-0408">Iron</keyword>
<comment type="caution">
    <text evidence="3">The sequence shown here is derived from an EMBL/GenBank/DDBJ whole genome shotgun (WGS) entry which is preliminary data.</text>
</comment>
<dbReference type="Proteomes" id="UP000177690">
    <property type="component" value="Unassembled WGS sequence"/>
</dbReference>
<accession>A0A1G1ZR50</accession>
<evidence type="ECO:0000256" key="2">
    <source>
        <dbReference type="HAMAP-Rule" id="MF_00163"/>
    </source>
</evidence>
<dbReference type="EC" id="3.5.1.88" evidence="2"/>
<feature type="binding site" evidence="2">
    <location>
        <position position="93"/>
    </location>
    <ligand>
        <name>Fe cation</name>
        <dbReference type="ChEBI" id="CHEBI:24875"/>
    </ligand>
</feature>
<organism evidence="3 4">
    <name type="scientific">Candidatus Harrisonbacteria bacterium RIFCSPLOWO2_02_FULL_41_13b</name>
    <dbReference type="NCBI Taxonomy" id="1798409"/>
    <lineage>
        <taxon>Bacteria</taxon>
        <taxon>Candidatus Harrisoniibacteriota</taxon>
    </lineage>
</organism>
<feature type="active site" evidence="2">
    <location>
        <position position="136"/>
    </location>
</feature>
<sequence>MNNKKEERFLRRKTKEFDLKQYPKAELRELIKEMRQIMKNTNGVGLSANQVGIDRQFFIAQVPDEQGKQKFYTIFNPKIISLSKEKVDLEEGCLSVPGVWGIIPRSNKIIIEGVDMNEKKIKIKAWGFLAQVFQHEIGHLNGDLFIDRAKELKKIDVNSSFRK</sequence>
<name>A0A1G1ZR50_9BACT</name>
<evidence type="ECO:0000256" key="1">
    <source>
        <dbReference type="ARBA" id="ARBA00010759"/>
    </source>
</evidence>
<dbReference type="PANTHER" id="PTHR10458:SF22">
    <property type="entry name" value="PEPTIDE DEFORMYLASE"/>
    <property type="match status" value="1"/>
</dbReference>
<dbReference type="PRINTS" id="PR01576">
    <property type="entry name" value="PDEFORMYLASE"/>
</dbReference>